<protein>
    <submittedName>
        <fullName evidence="1">Uncharacterized protein</fullName>
    </submittedName>
</protein>
<sequence length="419" mass="47792">MDSEKELSNLEYLAQDRGIKLVAQKANDLIPRLSVLATAFLEAVGVIDAEKHSLSVANAEKHFQAAHEIWMDEGLVNLHYEESIDENRQVMGNIEAFALTTLNGLHYSRVERETPLNYGEEGELFVGLPEKRAADPTTLGRDSKRRSITMLLNEFSTIDELVKVPVIKCLAQEVEENPTLVELAEELLKSLEDAHFNAEHPVDVLKPLKPPFIRHCEAVWEFWRNNNFRDLMLSHLLKDPHLLVLMKMYSDQFRRELTLDRLKHITTSSMFISVLKNGGFEMKEPADGIRCALIIMTQYWGCVGVGMRLRQKMGFRPYRGDRSLIKYAAGFKDVQVGEIIYRSDHNGDDTVCADVGLTHWSEANQLHLLDKEWRDVLTHTYATDETQIKYILGKIKQSRGDSRLKLVLKKGTDGNLCVT</sequence>
<name>A0A830B8H8_9LAMI</name>
<comment type="caution">
    <text evidence="1">The sequence shown here is derived from an EMBL/GenBank/DDBJ whole genome shotgun (WGS) entry which is preliminary data.</text>
</comment>
<evidence type="ECO:0000313" key="2">
    <source>
        <dbReference type="Proteomes" id="UP000653305"/>
    </source>
</evidence>
<dbReference type="EMBL" id="BMAC01000023">
    <property type="protein sequence ID" value="GFP80793.1"/>
    <property type="molecule type" value="Genomic_DNA"/>
</dbReference>
<dbReference type="Proteomes" id="UP000653305">
    <property type="component" value="Unassembled WGS sequence"/>
</dbReference>
<gene>
    <name evidence="1" type="ORF">PHJA_000222600</name>
</gene>
<dbReference type="AlphaFoldDB" id="A0A830B8H8"/>
<keyword evidence="2" id="KW-1185">Reference proteome</keyword>
<reference evidence="1" key="1">
    <citation type="submission" date="2020-07" db="EMBL/GenBank/DDBJ databases">
        <title>Ethylene signaling mediates host invasion by parasitic plants.</title>
        <authorList>
            <person name="Yoshida S."/>
        </authorList>
    </citation>
    <scope>NUCLEOTIDE SEQUENCE</scope>
    <source>
        <strain evidence="1">Okayama</strain>
    </source>
</reference>
<organism evidence="1 2">
    <name type="scientific">Phtheirospermum japonicum</name>
    <dbReference type="NCBI Taxonomy" id="374723"/>
    <lineage>
        <taxon>Eukaryota</taxon>
        <taxon>Viridiplantae</taxon>
        <taxon>Streptophyta</taxon>
        <taxon>Embryophyta</taxon>
        <taxon>Tracheophyta</taxon>
        <taxon>Spermatophyta</taxon>
        <taxon>Magnoliopsida</taxon>
        <taxon>eudicotyledons</taxon>
        <taxon>Gunneridae</taxon>
        <taxon>Pentapetalae</taxon>
        <taxon>asterids</taxon>
        <taxon>lamiids</taxon>
        <taxon>Lamiales</taxon>
        <taxon>Orobanchaceae</taxon>
        <taxon>Orobanchaceae incertae sedis</taxon>
        <taxon>Phtheirospermum</taxon>
    </lineage>
</organism>
<accession>A0A830B8H8</accession>
<proteinExistence type="predicted"/>
<evidence type="ECO:0000313" key="1">
    <source>
        <dbReference type="EMBL" id="GFP80793.1"/>
    </source>
</evidence>